<evidence type="ECO:0000313" key="4">
    <source>
        <dbReference type="EMBL" id="SFD90416.1"/>
    </source>
</evidence>
<evidence type="ECO:0000313" key="5">
    <source>
        <dbReference type="Proteomes" id="UP000198598"/>
    </source>
</evidence>
<dbReference type="AlphaFoldDB" id="A0A1I1W575"/>
<feature type="chain" id="PRO_5011772984" evidence="2">
    <location>
        <begin position="21"/>
        <end position="259"/>
    </location>
</feature>
<evidence type="ECO:0000256" key="2">
    <source>
        <dbReference type="SAM" id="SignalP"/>
    </source>
</evidence>
<organism evidence="4 5">
    <name type="scientific">Spirosoma endophyticum</name>
    <dbReference type="NCBI Taxonomy" id="662367"/>
    <lineage>
        <taxon>Bacteria</taxon>
        <taxon>Pseudomonadati</taxon>
        <taxon>Bacteroidota</taxon>
        <taxon>Cytophagia</taxon>
        <taxon>Cytophagales</taxon>
        <taxon>Cytophagaceae</taxon>
        <taxon>Spirosoma</taxon>
    </lineage>
</organism>
<feature type="domain" description="NIPSNAP" evidence="3">
    <location>
        <begin position="152"/>
        <end position="257"/>
    </location>
</feature>
<sequence length="259" mass="29807">MHTFYSLLTVSLLFSTALVAKPEPAKPSARPAASRFYEVRIYHPTPGKYAEIVDRFRQYTTKIFEKHGMENIGYWTPTDTTMKELIYILAYPNREARDASWKAFGSDPEWKAVVAKTEANGKLVDHVDQIFMTDADFSPKLKLKKELPERTFELRTYTPAPGKLPNLLTRFRDHTMKLFSKHGMTNVAYWVTEEKDPATQSKLVYILAHPSEAEGKAHFDEFRKDPTWVKVKADSEKDGSLTTKVESVYMKPTDYSPIR</sequence>
<dbReference type="RefSeq" id="WP_394333801.1">
    <property type="nucleotide sequence ID" value="NZ_FOLQ01000008.1"/>
</dbReference>
<feature type="signal peptide" evidence="2">
    <location>
        <begin position="1"/>
        <end position="20"/>
    </location>
</feature>
<dbReference type="Proteomes" id="UP000198598">
    <property type="component" value="Unassembled WGS sequence"/>
</dbReference>
<dbReference type="SUPFAM" id="SSF54909">
    <property type="entry name" value="Dimeric alpha+beta barrel"/>
    <property type="match status" value="2"/>
</dbReference>
<dbReference type="InterPro" id="IPR051557">
    <property type="entry name" value="NipSnap_domain"/>
</dbReference>
<dbReference type="PANTHER" id="PTHR21017">
    <property type="entry name" value="NIPSNAP-RELATED"/>
    <property type="match status" value="1"/>
</dbReference>
<evidence type="ECO:0000259" key="3">
    <source>
        <dbReference type="Pfam" id="PF07978"/>
    </source>
</evidence>
<keyword evidence="2" id="KW-0732">Signal</keyword>
<dbReference type="PANTHER" id="PTHR21017:SF17">
    <property type="entry name" value="PROTEIN NIPSNAP"/>
    <property type="match status" value="1"/>
</dbReference>
<dbReference type="STRING" id="662367.SAMN05216167_108144"/>
<evidence type="ECO:0000256" key="1">
    <source>
        <dbReference type="ARBA" id="ARBA00005291"/>
    </source>
</evidence>
<dbReference type="Pfam" id="PF07978">
    <property type="entry name" value="NIPSNAP"/>
    <property type="match status" value="2"/>
</dbReference>
<protein>
    <submittedName>
        <fullName evidence="4">NIPSNAP protein</fullName>
    </submittedName>
</protein>
<keyword evidence="5" id="KW-1185">Reference proteome</keyword>
<accession>A0A1I1W575</accession>
<dbReference type="InterPro" id="IPR011008">
    <property type="entry name" value="Dimeric_a/b-barrel"/>
</dbReference>
<dbReference type="Gene3D" id="3.30.70.100">
    <property type="match status" value="2"/>
</dbReference>
<dbReference type="EMBL" id="FOLQ01000008">
    <property type="protein sequence ID" value="SFD90416.1"/>
    <property type="molecule type" value="Genomic_DNA"/>
</dbReference>
<dbReference type="InterPro" id="IPR012577">
    <property type="entry name" value="NIPSNAP"/>
</dbReference>
<proteinExistence type="inferred from homology"/>
<name>A0A1I1W575_9BACT</name>
<gene>
    <name evidence="4" type="ORF">SAMN05216167_108144</name>
</gene>
<feature type="domain" description="NIPSNAP" evidence="3">
    <location>
        <begin position="37"/>
        <end position="139"/>
    </location>
</feature>
<reference evidence="4 5" key="1">
    <citation type="submission" date="2016-10" db="EMBL/GenBank/DDBJ databases">
        <authorList>
            <person name="de Groot N.N."/>
        </authorList>
    </citation>
    <scope>NUCLEOTIDE SEQUENCE [LARGE SCALE GENOMIC DNA]</scope>
    <source>
        <strain evidence="4 5">DSM 26130</strain>
    </source>
</reference>
<comment type="similarity">
    <text evidence="1">Belongs to the NipSnap family.</text>
</comment>